<gene>
    <name evidence="1" type="ORF">P7K49_001289</name>
</gene>
<comment type="caution">
    <text evidence="1">The sequence shown here is derived from an EMBL/GenBank/DDBJ whole genome shotgun (WGS) entry which is preliminary data.</text>
</comment>
<keyword evidence="2" id="KW-1185">Reference proteome</keyword>
<evidence type="ECO:0000313" key="1">
    <source>
        <dbReference type="EMBL" id="KAK2119903.1"/>
    </source>
</evidence>
<proteinExistence type="predicted"/>
<dbReference type="EMBL" id="JASSZA010000001">
    <property type="protein sequence ID" value="KAK2119903.1"/>
    <property type="molecule type" value="Genomic_DNA"/>
</dbReference>
<sequence>MASGRCALSGRPGKRRRSDVLWLLLRPLLEGPERCSLRFLVLGSGCPNPHRLQTASAPTREDRAEFHSPAPRSLCVQARAPSSLLPSRCPVLLPT</sequence>
<name>A0ABQ9WGJ8_SAGOE</name>
<dbReference type="Proteomes" id="UP001266305">
    <property type="component" value="Unassembled WGS sequence"/>
</dbReference>
<organism evidence="1 2">
    <name type="scientific">Saguinus oedipus</name>
    <name type="common">Cotton-top tamarin</name>
    <name type="synonym">Oedipomidas oedipus</name>
    <dbReference type="NCBI Taxonomy" id="9490"/>
    <lineage>
        <taxon>Eukaryota</taxon>
        <taxon>Metazoa</taxon>
        <taxon>Chordata</taxon>
        <taxon>Craniata</taxon>
        <taxon>Vertebrata</taxon>
        <taxon>Euteleostomi</taxon>
        <taxon>Mammalia</taxon>
        <taxon>Eutheria</taxon>
        <taxon>Euarchontoglires</taxon>
        <taxon>Primates</taxon>
        <taxon>Haplorrhini</taxon>
        <taxon>Platyrrhini</taxon>
        <taxon>Cebidae</taxon>
        <taxon>Callitrichinae</taxon>
        <taxon>Saguinus</taxon>
    </lineage>
</organism>
<protein>
    <submittedName>
        <fullName evidence="1">Uncharacterized protein</fullName>
    </submittedName>
</protein>
<evidence type="ECO:0000313" key="2">
    <source>
        <dbReference type="Proteomes" id="UP001266305"/>
    </source>
</evidence>
<accession>A0ABQ9WGJ8</accession>
<reference evidence="1 2" key="1">
    <citation type="submission" date="2023-05" db="EMBL/GenBank/DDBJ databases">
        <title>B98-5 Cell Line De Novo Hybrid Assembly: An Optical Mapping Approach.</title>
        <authorList>
            <person name="Kananen K."/>
            <person name="Auerbach J.A."/>
            <person name="Kautto E."/>
            <person name="Blachly J.S."/>
        </authorList>
    </citation>
    <scope>NUCLEOTIDE SEQUENCE [LARGE SCALE GENOMIC DNA]</scope>
    <source>
        <strain evidence="1">B95-8</strain>
        <tissue evidence="1">Cell line</tissue>
    </source>
</reference>